<evidence type="ECO:0000259" key="5">
    <source>
        <dbReference type="Pfam" id="PF07859"/>
    </source>
</evidence>
<dbReference type="InterPro" id="IPR013094">
    <property type="entry name" value="AB_hydrolase_3"/>
</dbReference>
<organism evidence="6 7">
    <name type="scientific">Trametes coccinea (strain BRFM310)</name>
    <name type="common">Pycnoporus coccineus</name>
    <dbReference type="NCBI Taxonomy" id="1353009"/>
    <lineage>
        <taxon>Eukaryota</taxon>
        <taxon>Fungi</taxon>
        <taxon>Dikarya</taxon>
        <taxon>Basidiomycota</taxon>
        <taxon>Agaricomycotina</taxon>
        <taxon>Agaricomycetes</taxon>
        <taxon>Polyporales</taxon>
        <taxon>Polyporaceae</taxon>
        <taxon>Trametes</taxon>
    </lineage>
</organism>
<evidence type="ECO:0000256" key="2">
    <source>
        <dbReference type="ARBA" id="ARBA00022801"/>
    </source>
</evidence>
<keyword evidence="2 6" id="KW-0378">Hydrolase</keyword>
<sequence>MSFAFRQQPLKALFLLGTVAYIAVAIPVWALTNALPSWRPRRSWPLKRAVLVNLVRLYVGITYHIGAPPSPPLESYEQDAPSIAWVEPATPDLIMGEIRELAEQNGVKPVKVGGFWLGPKGPDGVAGQRAKPGERVVYHLHGGAHVRGTSHPGSSMGPGYEGLMDCFGPQTRIFSLEYRLASAAPYPAANPFPASLLDAIAGYHYLLHGVGFSPQQVIISGDSAGGGIALNLARYLALANLPSLPQAGALLLLSPTMDWGKTYAADPRSAFRRNVRSDFVAAIVENDYTPRALRGKLPEDFVRKSLWISPGSREAAWARGAFAGLPPTLILAGEAEQTLDGMRAVRDRMREDMGEGLVTYIEVPDAAHDILMIKWFEPERTQALSRITEWARGV</sequence>
<dbReference type="InterPro" id="IPR029058">
    <property type="entry name" value="AB_hydrolase_fold"/>
</dbReference>
<feature type="active site" evidence="3">
    <location>
        <position position="223"/>
    </location>
</feature>
<dbReference type="InterPro" id="IPR050300">
    <property type="entry name" value="GDXG_lipolytic_enzyme"/>
</dbReference>
<dbReference type="Gene3D" id="3.40.50.1820">
    <property type="entry name" value="alpha/beta hydrolase"/>
    <property type="match status" value="1"/>
</dbReference>
<dbReference type="GO" id="GO:0016787">
    <property type="term" value="F:hydrolase activity"/>
    <property type="evidence" value="ECO:0007669"/>
    <property type="project" value="UniProtKB-KW"/>
</dbReference>
<keyword evidence="4" id="KW-1133">Transmembrane helix</keyword>
<proteinExistence type="inferred from homology"/>
<dbReference type="InterPro" id="IPR033140">
    <property type="entry name" value="Lipase_GDXG_put_SER_AS"/>
</dbReference>
<keyword evidence="7" id="KW-1185">Reference proteome</keyword>
<dbReference type="SUPFAM" id="SSF53474">
    <property type="entry name" value="alpha/beta-Hydrolases"/>
    <property type="match status" value="1"/>
</dbReference>
<name>A0A1Y2IAZ0_TRAC3</name>
<dbReference type="EMBL" id="KZ084140">
    <property type="protein sequence ID" value="OSC98289.1"/>
    <property type="molecule type" value="Genomic_DNA"/>
</dbReference>
<evidence type="ECO:0000313" key="7">
    <source>
        <dbReference type="Proteomes" id="UP000193067"/>
    </source>
</evidence>
<dbReference type="Proteomes" id="UP000193067">
    <property type="component" value="Unassembled WGS sequence"/>
</dbReference>
<keyword evidence="4" id="KW-0812">Transmembrane</keyword>
<dbReference type="OrthoDB" id="2152029at2759"/>
<feature type="domain" description="Alpha/beta hydrolase fold-3" evidence="5">
    <location>
        <begin position="166"/>
        <end position="371"/>
    </location>
</feature>
<dbReference type="AlphaFoldDB" id="A0A1Y2IAZ0"/>
<keyword evidence="4" id="KW-0472">Membrane</keyword>
<dbReference type="PROSITE" id="PS01174">
    <property type="entry name" value="LIPASE_GDXG_SER"/>
    <property type="match status" value="1"/>
</dbReference>
<evidence type="ECO:0000256" key="3">
    <source>
        <dbReference type="PROSITE-ProRule" id="PRU10038"/>
    </source>
</evidence>
<dbReference type="PANTHER" id="PTHR48081">
    <property type="entry name" value="AB HYDROLASE SUPERFAMILY PROTEIN C4A8.06C"/>
    <property type="match status" value="1"/>
</dbReference>
<protein>
    <submittedName>
        <fullName evidence="6">Alpha/beta-hydrolase</fullName>
    </submittedName>
</protein>
<evidence type="ECO:0000313" key="6">
    <source>
        <dbReference type="EMBL" id="OSC98289.1"/>
    </source>
</evidence>
<evidence type="ECO:0000256" key="4">
    <source>
        <dbReference type="SAM" id="Phobius"/>
    </source>
</evidence>
<gene>
    <name evidence="6" type="ORF">PYCCODRAFT_1018189</name>
</gene>
<comment type="similarity">
    <text evidence="1">Belongs to the 'GDXG' lipolytic enzyme family.</text>
</comment>
<dbReference type="STRING" id="1353009.A0A1Y2IAZ0"/>
<accession>A0A1Y2IAZ0</accession>
<evidence type="ECO:0000256" key="1">
    <source>
        <dbReference type="ARBA" id="ARBA00010515"/>
    </source>
</evidence>
<dbReference type="Pfam" id="PF07859">
    <property type="entry name" value="Abhydrolase_3"/>
    <property type="match status" value="1"/>
</dbReference>
<reference evidence="6 7" key="1">
    <citation type="journal article" date="2015" name="Biotechnol. Biofuels">
        <title>Enhanced degradation of softwood versus hardwood by the white-rot fungus Pycnoporus coccineus.</title>
        <authorList>
            <person name="Couturier M."/>
            <person name="Navarro D."/>
            <person name="Chevret D."/>
            <person name="Henrissat B."/>
            <person name="Piumi F."/>
            <person name="Ruiz-Duenas F.J."/>
            <person name="Martinez A.T."/>
            <person name="Grigoriev I.V."/>
            <person name="Riley R."/>
            <person name="Lipzen A."/>
            <person name="Berrin J.G."/>
            <person name="Master E.R."/>
            <person name="Rosso M.N."/>
        </authorList>
    </citation>
    <scope>NUCLEOTIDE SEQUENCE [LARGE SCALE GENOMIC DNA]</scope>
    <source>
        <strain evidence="6 7">BRFM310</strain>
    </source>
</reference>
<dbReference type="PANTHER" id="PTHR48081:SF26">
    <property type="entry name" value="ALPHA_BETA HYDROLASE FOLD-3 DOMAIN-CONTAINING PROTEIN"/>
    <property type="match status" value="1"/>
</dbReference>
<feature type="transmembrane region" description="Helical" evidence="4">
    <location>
        <begin position="12"/>
        <end position="32"/>
    </location>
</feature>